<keyword evidence="1" id="KW-0472">Membrane</keyword>
<gene>
    <name evidence="2" type="ORF">IXB50_20310</name>
</gene>
<keyword evidence="1" id="KW-0812">Transmembrane</keyword>
<comment type="caution">
    <text evidence="2">The sequence shown here is derived from an EMBL/GenBank/DDBJ whole genome shotgun (WGS) entry which is preliminary data.</text>
</comment>
<protein>
    <submittedName>
        <fullName evidence="2">Uncharacterized protein</fullName>
    </submittedName>
</protein>
<reference evidence="2" key="1">
    <citation type="submission" date="2020-11" db="EMBL/GenBank/DDBJ databases">
        <authorList>
            <person name="Konstantinou D."/>
            <person name="Gkelis S."/>
            <person name="Popin R."/>
            <person name="Fewer D."/>
            <person name="Sivonen K."/>
        </authorList>
    </citation>
    <scope>NUCLEOTIDE SEQUENCE</scope>
    <source>
        <strain evidence="2">TAU-MAC 1115</strain>
    </source>
</reference>
<accession>A0A947GKT3</accession>
<reference evidence="2" key="2">
    <citation type="journal article" date="2021" name="Mar. Drugs">
        <title>Genome Reduction and Secondary Metabolism of the Marine Sponge-Associated Cyanobacterium Leptothoe.</title>
        <authorList>
            <person name="Konstantinou D."/>
            <person name="Popin R.V."/>
            <person name="Fewer D.P."/>
            <person name="Sivonen K."/>
            <person name="Gkelis S."/>
        </authorList>
    </citation>
    <scope>NUCLEOTIDE SEQUENCE</scope>
    <source>
        <strain evidence="2">TAU-MAC 1115</strain>
    </source>
</reference>
<sequence>MLLLQSAFTPETDWAADFQHVTQGMLAKILFPVDYSNPELTGIDFFKLTSRYVSQNNQIVLWLSLAEIILVNTLRSLRRMPVLRKSVSIVFWIVMLATFVVSRLSESFGGF</sequence>
<feature type="transmembrane region" description="Helical" evidence="1">
    <location>
        <begin position="89"/>
        <end position="105"/>
    </location>
</feature>
<proteinExistence type="predicted"/>
<dbReference type="Proteomes" id="UP000717364">
    <property type="component" value="Unassembled WGS sequence"/>
</dbReference>
<evidence type="ECO:0000256" key="1">
    <source>
        <dbReference type="SAM" id="Phobius"/>
    </source>
</evidence>
<keyword evidence="1" id="KW-1133">Transmembrane helix</keyword>
<dbReference type="RefSeq" id="WP_215610831.1">
    <property type="nucleotide sequence ID" value="NZ_JADOES010000058.1"/>
</dbReference>
<evidence type="ECO:0000313" key="3">
    <source>
        <dbReference type="Proteomes" id="UP000717364"/>
    </source>
</evidence>
<organism evidence="2 3">
    <name type="scientific">Leptothoe spongobia TAU-MAC 1115</name>
    <dbReference type="NCBI Taxonomy" id="1967444"/>
    <lineage>
        <taxon>Bacteria</taxon>
        <taxon>Bacillati</taxon>
        <taxon>Cyanobacteriota</taxon>
        <taxon>Cyanophyceae</taxon>
        <taxon>Nodosilineales</taxon>
        <taxon>Cymatolegaceae</taxon>
        <taxon>Leptothoe</taxon>
        <taxon>Leptothoe spongobia</taxon>
    </lineage>
</organism>
<keyword evidence="3" id="KW-1185">Reference proteome</keyword>
<dbReference type="EMBL" id="JADOES010000058">
    <property type="protein sequence ID" value="MBT9317769.1"/>
    <property type="molecule type" value="Genomic_DNA"/>
</dbReference>
<dbReference type="AlphaFoldDB" id="A0A947GKT3"/>
<name>A0A947GKT3_9CYAN</name>
<evidence type="ECO:0000313" key="2">
    <source>
        <dbReference type="EMBL" id="MBT9317769.1"/>
    </source>
</evidence>